<evidence type="ECO:0000256" key="1">
    <source>
        <dbReference type="SAM" id="SignalP"/>
    </source>
</evidence>
<evidence type="ECO:0008006" key="4">
    <source>
        <dbReference type="Google" id="ProtNLM"/>
    </source>
</evidence>
<name>A0A4R7JIR6_9GAMM</name>
<dbReference type="RefSeq" id="WP_243865062.1">
    <property type="nucleotide sequence ID" value="NZ_SOAX01000008.1"/>
</dbReference>
<keyword evidence="1" id="KW-0732">Signal</keyword>
<reference evidence="2 3" key="1">
    <citation type="submission" date="2019-03" db="EMBL/GenBank/DDBJ databases">
        <title>Genomic Encyclopedia of Type Strains, Phase IV (KMG-IV): sequencing the most valuable type-strain genomes for metagenomic binning, comparative biology and taxonomic classification.</title>
        <authorList>
            <person name="Goeker M."/>
        </authorList>
    </citation>
    <scope>NUCLEOTIDE SEQUENCE [LARGE SCALE GENOMIC DNA]</scope>
    <source>
        <strain evidence="2 3">DSM 15505</strain>
    </source>
</reference>
<keyword evidence="3" id="KW-1185">Reference proteome</keyword>
<dbReference type="EMBL" id="SOAX01000008">
    <property type="protein sequence ID" value="TDT36927.1"/>
    <property type="molecule type" value="Genomic_DNA"/>
</dbReference>
<proteinExistence type="predicted"/>
<organism evidence="2 3">
    <name type="scientific">Halospina denitrificans</name>
    <dbReference type="NCBI Taxonomy" id="332522"/>
    <lineage>
        <taxon>Bacteria</taxon>
        <taxon>Pseudomonadati</taxon>
        <taxon>Pseudomonadota</taxon>
        <taxon>Gammaproteobacteria</taxon>
        <taxon>Halospina</taxon>
    </lineage>
</organism>
<evidence type="ECO:0000313" key="3">
    <source>
        <dbReference type="Proteomes" id="UP000295830"/>
    </source>
</evidence>
<accession>A0A4R7JIR6</accession>
<protein>
    <recommendedName>
        <fullName evidence="4">Secreted protein</fullName>
    </recommendedName>
</protein>
<evidence type="ECO:0000313" key="2">
    <source>
        <dbReference type="EMBL" id="TDT36927.1"/>
    </source>
</evidence>
<comment type="caution">
    <text evidence="2">The sequence shown here is derived from an EMBL/GenBank/DDBJ whole genome shotgun (WGS) entry which is preliminary data.</text>
</comment>
<dbReference type="Proteomes" id="UP000295830">
    <property type="component" value="Unassembled WGS sequence"/>
</dbReference>
<sequence length="188" mass="19979">MMTVAKRYLGTFLLIVAGLMVSQAHGDMKPLGEDDMSNVSGQYGGMSLSGDVSFNKDGGPLDGEGVGFDCSSGGRCGSRIAAQLSEGGGWFVLDDLQGTFAFEGLTLRTRMIDSSDTGFGSDAGDFNREVIEIGMPDTARFENFSYTLATSSTARPTGSDFQQTERMTVEMDGDITLDGNMLVFPTNP</sequence>
<gene>
    <name evidence="2" type="ORF">DES49_2871</name>
</gene>
<feature type="signal peptide" evidence="1">
    <location>
        <begin position="1"/>
        <end position="26"/>
    </location>
</feature>
<feature type="chain" id="PRO_5020920285" description="Secreted protein" evidence="1">
    <location>
        <begin position="27"/>
        <end position="188"/>
    </location>
</feature>
<dbReference type="AlphaFoldDB" id="A0A4R7JIR6"/>